<proteinExistence type="predicted"/>
<protein>
    <recommendedName>
        <fullName evidence="1">SEA domain-containing protein</fullName>
    </recommendedName>
</protein>
<organism evidence="2 3">
    <name type="scientific">Sphenodon punctatus</name>
    <name type="common">Tuatara</name>
    <name type="synonym">Hatteria punctata</name>
    <dbReference type="NCBI Taxonomy" id="8508"/>
    <lineage>
        <taxon>Eukaryota</taxon>
        <taxon>Metazoa</taxon>
        <taxon>Chordata</taxon>
        <taxon>Craniata</taxon>
        <taxon>Vertebrata</taxon>
        <taxon>Euteleostomi</taxon>
        <taxon>Lepidosauria</taxon>
        <taxon>Sphenodontia</taxon>
        <taxon>Sphenodontidae</taxon>
        <taxon>Sphenodon</taxon>
    </lineage>
</organism>
<dbReference type="PROSITE" id="PS50024">
    <property type="entry name" value="SEA"/>
    <property type="match status" value="1"/>
</dbReference>
<name>A0A8D0H4R2_SPHPU</name>
<dbReference type="Proteomes" id="UP000694392">
    <property type="component" value="Unplaced"/>
</dbReference>
<dbReference type="InterPro" id="IPR036364">
    <property type="entry name" value="SEA_dom_sf"/>
</dbReference>
<dbReference type="PANTHER" id="PTHR14672">
    <property type="entry name" value="MUCIN-16"/>
    <property type="match status" value="1"/>
</dbReference>
<reference evidence="2" key="2">
    <citation type="submission" date="2025-09" db="UniProtKB">
        <authorList>
            <consortium name="Ensembl"/>
        </authorList>
    </citation>
    <scope>IDENTIFICATION</scope>
</reference>
<dbReference type="SUPFAM" id="SSF82671">
    <property type="entry name" value="SEA domain"/>
    <property type="match status" value="1"/>
</dbReference>
<keyword evidence="3" id="KW-1185">Reference proteome</keyword>
<dbReference type="InterPro" id="IPR000082">
    <property type="entry name" value="SEA_dom"/>
</dbReference>
<evidence type="ECO:0000259" key="1">
    <source>
        <dbReference type="PROSITE" id="PS50024"/>
    </source>
</evidence>
<dbReference type="PANTHER" id="PTHR14672:SF1">
    <property type="entry name" value="MUCIN-16"/>
    <property type="match status" value="1"/>
</dbReference>
<evidence type="ECO:0000313" key="3">
    <source>
        <dbReference type="Proteomes" id="UP000694392"/>
    </source>
</evidence>
<dbReference type="AlphaFoldDB" id="A0A8D0H4R2"/>
<reference evidence="2" key="1">
    <citation type="submission" date="2025-08" db="UniProtKB">
        <authorList>
            <consortium name="Ensembl"/>
        </authorList>
    </citation>
    <scope>IDENTIFICATION</scope>
</reference>
<dbReference type="InterPro" id="IPR028850">
    <property type="entry name" value="MUC16"/>
</dbReference>
<dbReference type="Ensembl" id="ENSSPUT00000016646.1">
    <property type="protein sequence ID" value="ENSSPUP00000015611.1"/>
    <property type="gene ID" value="ENSSPUG00000012064.1"/>
</dbReference>
<dbReference type="GeneTree" id="ENSGT00440000039287"/>
<accession>A0A8D0H4R2</accession>
<dbReference type="Pfam" id="PF01390">
    <property type="entry name" value="SEA"/>
    <property type="match status" value="1"/>
</dbReference>
<dbReference type="Gene3D" id="3.30.70.960">
    <property type="entry name" value="SEA domain"/>
    <property type="match status" value="1"/>
</dbReference>
<evidence type="ECO:0000313" key="2">
    <source>
        <dbReference type="Ensembl" id="ENSSPUP00000015611.1"/>
    </source>
</evidence>
<feature type="domain" description="SEA" evidence="1">
    <location>
        <begin position="1"/>
        <end position="103"/>
    </location>
</feature>
<sequence>MGTPDSQTFNVTERPLIVLLTRMFEKNSLGPANIRCEVTAFRPMNDGDRTRVDTICTYRSNSTSSPFERVRVYQEVSNSTKGITILGPYSLDKNSLYVNGRCRAFS</sequence>